<dbReference type="InterPro" id="IPR036396">
    <property type="entry name" value="Cyt_P450_sf"/>
</dbReference>
<sequence length="154" mass="17556">MVDQIVDSTNIMIRSWESRVERDGVVSEIKIDEDLRSLSADIIARACFGSNYVQGKEIFTKLRDLLKILSKIYVGIPGFRYLPNKSNRQIWRLENEINSNISKLIKQRQEEGHEQDLLQMILEGAKNCDGNVEVLEVCGNGNLDASKLRSMKTV</sequence>
<protein>
    <recommendedName>
        <fullName evidence="13">Cytochrome P450</fullName>
    </recommendedName>
</protein>
<dbReference type="SUPFAM" id="SSF48264">
    <property type="entry name" value="Cytochrome P450"/>
    <property type="match status" value="1"/>
</dbReference>
<keyword evidence="12" id="KW-1185">Reference proteome</keyword>
<keyword evidence="3" id="KW-0349">Heme</keyword>
<name>A0A2Z6NN79_TRISU</name>
<keyword evidence="10" id="KW-0472">Membrane</keyword>
<evidence type="ECO:0000313" key="12">
    <source>
        <dbReference type="Proteomes" id="UP000242715"/>
    </source>
</evidence>
<evidence type="ECO:0000256" key="8">
    <source>
        <dbReference type="ARBA" id="ARBA00023004"/>
    </source>
</evidence>
<evidence type="ECO:0008006" key="13">
    <source>
        <dbReference type="Google" id="ProtNLM"/>
    </source>
</evidence>
<dbReference type="GO" id="GO:0004497">
    <property type="term" value="F:monooxygenase activity"/>
    <property type="evidence" value="ECO:0007669"/>
    <property type="project" value="UniProtKB-KW"/>
</dbReference>
<dbReference type="EMBL" id="DF974152">
    <property type="protein sequence ID" value="GAU45834.1"/>
    <property type="molecule type" value="Genomic_DNA"/>
</dbReference>
<keyword evidence="7" id="KW-0560">Oxidoreductase</keyword>
<evidence type="ECO:0000256" key="10">
    <source>
        <dbReference type="ARBA" id="ARBA00023136"/>
    </source>
</evidence>
<dbReference type="GO" id="GO:0005506">
    <property type="term" value="F:iron ion binding"/>
    <property type="evidence" value="ECO:0007669"/>
    <property type="project" value="InterPro"/>
</dbReference>
<evidence type="ECO:0000256" key="2">
    <source>
        <dbReference type="ARBA" id="ARBA00010617"/>
    </source>
</evidence>
<evidence type="ECO:0000256" key="3">
    <source>
        <dbReference type="ARBA" id="ARBA00022617"/>
    </source>
</evidence>
<evidence type="ECO:0000313" key="11">
    <source>
        <dbReference type="EMBL" id="GAU45834.1"/>
    </source>
</evidence>
<evidence type="ECO:0000256" key="4">
    <source>
        <dbReference type="ARBA" id="ARBA00022692"/>
    </source>
</evidence>
<keyword evidence="9" id="KW-0503">Monooxygenase</keyword>
<dbReference type="GO" id="GO:0016020">
    <property type="term" value="C:membrane"/>
    <property type="evidence" value="ECO:0007669"/>
    <property type="project" value="UniProtKB-SubCell"/>
</dbReference>
<dbReference type="PANTHER" id="PTHR24282:SF26">
    <property type="entry name" value="CYTOCHROME P450"/>
    <property type="match status" value="1"/>
</dbReference>
<accession>A0A2Z6NN79</accession>
<comment type="subcellular location">
    <subcellularLocation>
        <location evidence="1">Membrane</location>
        <topology evidence="1">Single-pass membrane protein</topology>
    </subcellularLocation>
</comment>
<comment type="similarity">
    <text evidence="2">Belongs to the cytochrome P450 family.</text>
</comment>
<evidence type="ECO:0000256" key="6">
    <source>
        <dbReference type="ARBA" id="ARBA00022989"/>
    </source>
</evidence>
<dbReference type="Proteomes" id="UP000242715">
    <property type="component" value="Unassembled WGS sequence"/>
</dbReference>
<dbReference type="GO" id="GO:0020037">
    <property type="term" value="F:heme binding"/>
    <property type="evidence" value="ECO:0007669"/>
    <property type="project" value="InterPro"/>
</dbReference>
<dbReference type="Gene3D" id="1.20.120.990">
    <property type="entry name" value="Glycosyltransferase family 88, C-terminal domain"/>
    <property type="match status" value="1"/>
</dbReference>
<proteinExistence type="inferred from homology"/>
<dbReference type="OrthoDB" id="1470350at2759"/>
<dbReference type="InterPro" id="IPR001128">
    <property type="entry name" value="Cyt_P450"/>
</dbReference>
<organism evidence="11 12">
    <name type="scientific">Trifolium subterraneum</name>
    <name type="common">Subterranean clover</name>
    <dbReference type="NCBI Taxonomy" id="3900"/>
    <lineage>
        <taxon>Eukaryota</taxon>
        <taxon>Viridiplantae</taxon>
        <taxon>Streptophyta</taxon>
        <taxon>Embryophyta</taxon>
        <taxon>Tracheophyta</taxon>
        <taxon>Spermatophyta</taxon>
        <taxon>Magnoliopsida</taxon>
        <taxon>eudicotyledons</taxon>
        <taxon>Gunneridae</taxon>
        <taxon>Pentapetalae</taxon>
        <taxon>rosids</taxon>
        <taxon>fabids</taxon>
        <taxon>Fabales</taxon>
        <taxon>Fabaceae</taxon>
        <taxon>Papilionoideae</taxon>
        <taxon>50 kb inversion clade</taxon>
        <taxon>NPAAA clade</taxon>
        <taxon>Hologalegina</taxon>
        <taxon>IRL clade</taxon>
        <taxon>Trifolieae</taxon>
        <taxon>Trifolium</taxon>
    </lineage>
</organism>
<dbReference type="Pfam" id="PF00067">
    <property type="entry name" value="p450"/>
    <property type="match status" value="1"/>
</dbReference>
<dbReference type="PANTHER" id="PTHR24282">
    <property type="entry name" value="CYTOCHROME P450 FAMILY MEMBER"/>
    <property type="match status" value="1"/>
</dbReference>
<dbReference type="GO" id="GO:0016705">
    <property type="term" value="F:oxidoreductase activity, acting on paired donors, with incorporation or reduction of molecular oxygen"/>
    <property type="evidence" value="ECO:0007669"/>
    <property type="project" value="InterPro"/>
</dbReference>
<keyword evidence="4" id="KW-0812">Transmembrane</keyword>
<keyword evidence="8" id="KW-0408">Iron</keyword>
<keyword evidence="6" id="KW-1133">Transmembrane helix</keyword>
<reference evidence="12" key="1">
    <citation type="journal article" date="2017" name="Front. Plant Sci.">
        <title>Climate Clever Clovers: New Paradigm to Reduce the Environmental Footprint of Ruminants by Breeding Low Methanogenic Forages Utilizing Haplotype Variation.</title>
        <authorList>
            <person name="Kaur P."/>
            <person name="Appels R."/>
            <person name="Bayer P.E."/>
            <person name="Keeble-Gagnere G."/>
            <person name="Wang J."/>
            <person name="Hirakawa H."/>
            <person name="Shirasawa K."/>
            <person name="Vercoe P."/>
            <person name="Stefanova K."/>
            <person name="Durmic Z."/>
            <person name="Nichols P."/>
            <person name="Revell C."/>
            <person name="Isobe S.N."/>
            <person name="Edwards D."/>
            <person name="Erskine W."/>
        </authorList>
    </citation>
    <scope>NUCLEOTIDE SEQUENCE [LARGE SCALE GENOMIC DNA]</scope>
    <source>
        <strain evidence="12">cv. Daliak</strain>
    </source>
</reference>
<gene>
    <name evidence="11" type="ORF">TSUD_175330</name>
</gene>
<evidence type="ECO:0000256" key="5">
    <source>
        <dbReference type="ARBA" id="ARBA00022723"/>
    </source>
</evidence>
<dbReference type="AlphaFoldDB" id="A0A2Z6NN79"/>
<evidence type="ECO:0000256" key="9">
    <source>
        <dbReference type="ARBA" id="ARBA00023033"/>
    </source>
</evidence>
<evidence type="ECO:0000256" key="7">
    <source>
        <dbReference type="ARBA" id="ARBA00023002"/>
    </source>
</evidence>
<evidence type="ECO:0000256" key="1">
    <source>
        <dbReference type="ARBA" id="ARBA00004167"/>
    </source>
</evidence>
<dbReference type="InterPro" id="IPR050665">
    <property type="entry name" value="Cytochrome_P450_Monooxygen"/>
</dbReference>
<keyword evidence="5" id="KW-0479">Metal-binding</keyword>